<sequence>MDLHKRLEEEGLPSLPALNYDITKHVAADVLATYPHKRIEGLAHLQNFEYTMLC</sequence>
<name>A0A225W023_9STRA</name>
<dbReference type="EMBL" id="NBNE01002279">
    <property type="protein sequence ID" value="OWZ10935.1"/>
    <property type="molecule type" value="Genomic_DNA"/>
</dbReference>
<proteinExistence type="predicted"/>
<gene>
    <name evidence="1" type="ORF">PHMEG_00016118</name>
</gene>
<dbReference type="Proteomes" id="UP000198211">
    <property type="component" value="Unassembled WGS sequence"/>
</dbReference>
<keyword evidence="2" id="KW-1185">Reference proteome</keyword>
<reference evidence="2" key="1">
    <citation type="submission" date="2017-03" db="EMBL/GenBank/DDBJ databases">
        <title>Phytopthora megakarya and P. palmivora, two closely related causual agents of cacao black pod achieved similar genome size and gene model numbers by different mechanisms.</title>
        <authorList>
            <person name="Ali S."/>
            <person name="Shao J."/>
            <person name="Larry D.J."/>
            <person name="Kronmiller B."/>
            <person name="Shen D."/>
            <person name="Strem M.D."/>
            <person name="Melnick R.L."/>
            <person name="Guiltinan M.J."/>
            <person name="Tyler B.M."/>
            <person name="Meinhardt L.W."/>
            <person name="Bailey B.A."/>
        </authorList>
    </citation>
    <scope>NUCLEOTIDE SEQUENCE [LARGE SCALE GENOMIC DNA]</scope>
    <source>
        <strain evidence="2">zdho120</strain>
    </source>
</reference>
<accession>A0A225W023</accession>
<protein>
    <submittedName>
        <fullName evidence="1">Uncharacterized protein</fullName>
    </submittedName>
</protein>
<evidence type="ECO:0000313" key="2">
    <source>
        <dbReference type="Proteomes" id="UP000198211"/>
    </source>
</evidence>
<comment type="caution">
    <text evidence="1">The sequence shown here is derived from an EMBL/GenBank/DDBJ whole genome shotgun (WGS) entry which is preliminary data.</text>
</comment>
<dbReference type="AlphaFoldDB" id="A0A225W023"/>
<organism evidence="1 2">
    <name type="scientific">Phytophthora megakarya</name>
    <dbReference type="NCBI Taxonomy" id="4795"/>
    <lineage>
        <taxon>Eukaryota</taxon>
        <taxon>Sar</taxon>
        <taxon>Stramenopiles</taxon>
        <taxon>Oomycota</taxon>
        <taxon>Peronosporomycetes</taxon>
        <taxon>Peronosporales</taxon>
        <taxon>Peronosporaceae</taxon>
        <taxon>Phytophthora</taxon>
    </lineage>
</organism>
<evidence type="ECO:0000313" key="1">
    <source>
        <dbReference type="EMBL" id="OWZ10935.1"/>
    </source>
</evidence>